<keyword evidence="2" id="KW-1185">Reference proteome</keyword>
<evidence type="ECO:0000313" key="2">
    <source>
        <dbReference type="Proteomes" id="UP000535020"/>
    </source>
</evidence>
<dbReference type="RefSeq" id="WP_176007599.1">
    <property type="nucleotide sequence ID" value="NZ_JABWMI010000055.1"/>
</dbReference>
<protein>
    <submittedName>
        <fullName evidence="1">Uncharacterized protein</fullName>
    </submittedName>
</protein>
<organism evidence="1 2">
    <name type="scientific">Flavobacterium agri</name>
    <dbReference type="NCBI Taxonomy" id="2743471"/>
    <lineage>
        <taxon>Bacteria</taxon>
        <taxon>Pseudomonadati</taxon>
        <taxon>Bacteroidota</taxon>
        <taxon>Flavobacteriia</taxon>
        <taxon>Flavobacteriales</taxon>
        <taxon>Flavobacteriaceae</taxon>
        <taxon>Flavobacterium</taxon>
    </lineage>
</organism>
<reference evidence="1 2" key="1">
    <citation type="submission" date="2020-07" db="EMBL/GenBank/DDBJ databases">
        <authorList>
            <person name="Sun Q."/>
        </authorList>
    </citation>
    <scope>NUCLEOTIDE SEQUENCE [LARGE SCALE GENOMIC DNA]</scope>
    <source>
        <strain evidence="1 2">MAH-1</strain>
    </source>
</reference>
<gene>
    <name evidence="1" type="ORF">HZF10_17830</name>
</gene>
<accession>A0A7Y8Y5B8</accession>
<name>A0A7Y8Y5B8_9FLAO</name>
<dbReference type="Proteomes" id="UP000535020">
    <property type="component" value="Unassembled WGS sequence"/>
</dbReference>
<proteinExistence type="predicted"/>
<sequence>MSSLKYFLLLIVICTICFCKGAQKSDHKLTQTSYSLEVAYDDNDDFDSVVRKNYLLKTIKADKKDDSVIYFTGGFFEQSVVLYEGSQNKIVKNLSTIDRVGLAGYHVFNNTGNMKIDFSGLGVVFNYNKKNIKKYKYLYISKSNAIIYVLYSNTYKPFM</sequence>
<comment type="caution">
    <text evidence="1">The sequence shown here is derived from an EMBL/GenBank/DDBJ whole genome shotgun (WGS) entry which is preliminary data.</text>
</comment>
<dbReference type="EMBL" id="JACBJI010000028">
    <property type="protein sequence ID" value="NYA72791.1"/>
    <property type="molecule type" value="Genomic_DNA"/>
</dbReference>
<dbReference type="AlphaFoldDB" id="A0A7Y8Y5B8"/>
<evidence type="ECO:0000313" key="1">
    <source>
        <dbReference type="EMBL" id="NYA72791.1"/>
    </source>
</evidence>